<proteinExistence type="predicted"/>
<dbReference type="RefSeq" id="WP_146598908.1">
    <property type="nucleotide sequence ID" value="NZ_SJPY01000002.1"/>
</dbReference>
<dbReference type="Gene3D" id="3.30.700.10">
    <property type="entry name" value="Glycoprotein, Type 4 Pilin"/>
    <property type="match status" value="1"/>
</dbReference>
<name>A0A5C6E5M9_9BACT</name>
<evidence type="ECO:0000313" key="4">
    <source>
        <dbReference type="Proteomes" id="UP000315471"/>
    </source>
</evidence>
<dbReference type="AlphaFoldDB" id="A0A5C6E5M9"/>
<keyword evidence="1" id="KW-1133">Transmembrane helix</keyword>
<dbReference type="Pfam" id="PF07963">
    <property type="entry name" value="N_methyl"/>
    <property type="match status" value="1"/>
</dbReference>
<accession>A0A5C6E5M9</accession>
<evidence type="ECO:0000256" key="1">
    <source>
        <dbReference type="SAM" id="Phobius"/>
    </source>
</evidence>
<reference evidence="3 4" key="1">
    <citation type="submission" date="2019-02" db="EMBL/GenBank/DDBJ databases">
        <title>Deep-cultivation of Planctomycetes and their phenomic and genomic characterization uncovers novel biology.</title>
        <authorList>
            <person name="Wiegand S."/>
            <person name="Jogler M."/>
            <person name="Boedeker C."/>
            <person name="Pinto D."/>
            <person name="Vollmers J."/>
            <person name="Rivas-Marin E."/>
            <person name="Kohn T."/>
            <person name="Peeters S.H."/>
            <person name="Heuer A."/>
            <person name="Rast P."/>
            <person name="Oberbeckmann S."/>
            <person name="Bunk B."/>
            <person name="Jeske O."/>
            <person name="Meyerdierks A."/>
            <person name="Storesund J.E."/>
            <person name="Kallscheuer N."/>
            <person name="Luecker S."/>
            <person name="Lage O.M."/>
            <person name="Pohl T."/>
            <person name="Merkel B.J."/>
            <person name="Hornburger P."/>
            <person name="Mueller R.-W."/>
            <person name="Bruemmer F."/>
            <person name="Labrenz M."/>
            <person name="Spormann A.M."/>
            <person name="Op Den Camp H."/>
            <person name="Overmann J."/>
            <person name="Amann R."/>
            <person name="Jetten M.S.M."/>
            <person name="Mascher T."/>
            <person name="Medema M.H."/>
            <person name="Devos D.P."/>
            <person name="Kaster A.-K."/>
            <person name="Ovreas L."/>
            <person name="Rohde M."/>
            <person name="Galperin M.Y."/>
            <person name="Jogler C."/>
        </authorList>
    </citation>
    <scope>NUCLEOTIDE SEQUENCE [LARGE SCALE GENOMIC DNA]</scope>
    <source>
        <strain evidence="3 4">Q31b</strain>
    </source>
</reference>
<keyword evidence="1" id="KW-0472">Membrane</keyword>
<dbReference type="SUPFAM" id="SSF54523">
    <property type="entry name" value="Pili subunits"/>
    <property type="match status" value="1"/>
</dbReference>
<feature type="transmembrane region" description="Helical" evidence="1">
    <location>
        <begin position="12"/>
        <end position="37"/>
    </location>
</feature>
<protein>
    <recommendedName>
        <fullName evidence="2">DUF1559 domain-containing protein</fullName>
    </recommendedName>
</protein>
<evidence type="ECO:0000313" key="3">
    <source>
        <dbReference type="EMBL" id="TWU43844.1"/>
    </source>
</evidence>
<dbReference type="PANTHER" id="PTHR30093">
    <property type="entry name" value="GENERAL SECRETION PATHWAY PROTEIN G"/>
    <property type="match status" value="1"/>
</dbReference>
<dbReference type="EMBL" id="SJPY01000002">
    <property type="protein sequence ID" value="TWU43844.1"/>
    <property type="molecule type" value="Genomic_DNA"/>
</dbReference>
<dbReference type="PANTHER" id="PTHR30093:SF2">
    <property type="entry name" value="TYPE II SECRETION SYSTEM PROTEIN H"/>
    <property type="match status" value="1"/>
</dbReference>
<sequence>MKADLFRQPRRTAFTLVELLVVIAIIGVLVAILLPAVQSAREAARRLQCQNHLKQITLALHNYHGMHQSMPVSMTGADQYDGGAGSGFHSWLSRILPQIEQAALYEQIHFDRPLSDKIDYQFDSEYGEYTLSPSLADATVLAAIVPTFLCPSDPNAEIQDTLGIQTAPGSYAGNIGWPKSSTGPRNLIPLKKQNGVIGLYNPSSSDTWQQPQIRFADIRDGLSNTIAVGERVIAQVFETSDAFGGEYVSPSTPLSMQSFCGGGATGRPLDRWVRYCGSVSASEVRYSRSHGHAWMSGWTFMANHIMPVIPINGRNCHVYGGEDDGMNLVTPSSHHLGGIHVSMADGSVRFLTDSIDRELYWALASSRGSETVELP</sequence>
<dbReference type="OrthoDB" id="236690at2"/>
<dbReference type="Pfam" id="PF07596">
    <property type="entry name" value="SBP_bac_10"/>
    <property type="match status" value="1"/>
</dbReference>
<dbReference type="InterPro" id="IPR011453">
    <property type="entry name" value="DUF1559"/>
</dbReference>
<organism evidence="3 4">
    <name type="scientific">Novipirellula aureliae</name>
    <dbReference type="NCBI Taxonomy" id="2527966"/>
    <lineage>
        <taxon>Bacteria</taxon>
        <taxon>Pseudomonadati</taxon>
        <taxon>Planctomycetota</taxon>
        <taxon>Planctomycetia</taxon>
        <taxon>Pirellulales</taxon>
        <taxon>Pirellulaceae</taxon>
        <taxon>Novipirellula</taxon>
    </lineage>
</organism>
<dbReference type="NCBIfam" id="TIGR04294">
    <property type="entry name" value="pre_pil_HX9DG"/>
    <property type="match status" value="1"/>
</dbReference>
<comment type="caution">
    <text evidence="3">The sequence shown here is derived from an EMBL/GenBank/DDBJ whole genome shotgun (WGS) entry which is preliminary data.</text>
</comment>
<dbReference type="InterPro" id="IPR027558">
    <property type="entry name" value="Pre_pil_HX9DG_C"/>
</dbReference>
<dbReference type="Proteomes" id="UP000315471">
    <property type="component" value="Unassembled WGS sequence"/>
</dbReference>
<dbReference type="InterPro" id="IPR045584">
    <property type="entry name" value="Pilin-like"/>
</dbReference>
<dbReference type="NCBIfam" id="TIGR02532">
    <property type="entry name" value="IV_pilin_GFxxxE"/>
    <property type="match status" value="1"/>
</dbReference>
<dbReference type="InterPro" id="IPR012902">
    <property type="entry name" value="N_methyl_site"/>
</dbReference>
<keyword evidence="1" id="KW-0812">Transmembrane</keyword>
<evidence type="ECO:0000259" key="2">
    <source>
        <dbReference type="Pfam" id="PF07596"/>
    </source>
</evidence>
<keyword evidence="4" id="KW-1185">Reference proteome</keyword>
<feature type="domain" description="DUF1559" evidence="2">
    <location>
        <begin position="38"/>
        <end position="358"/>
    </location>
</feature>
<gene>
    <name evidence="3" type="ORF">Q31b_13760</name>
</gene>